<evidence type="ECO:0000256" key="1">
    <source>
        <dbReference type="ARBA" id="ARBA00022734"/>
    </source>
</evidence>
<dbReference type="GO" id="GO:0030246">
    <property type="term" value="F:carbohydrate binding"/>
    <property type="evidence" value="ECO:0007669"/>
    <property type="project" value="UniProtKB-KW"/>
</dbReference>
<dbReference type="AlphaFoldDB" id="A0AAN8WQV0"/>
<comment type="caution">
    <text evidence="3">The sequence shown here is derived from an EMBL/GenBank/DDBJ whole genome shotgun (WGS) entry which is preliminary data.</text>
</comment>
<dbReference type="PROSITE" id="PS51304">
    <property type="entry name" value="GALECTIN"/>
    <property type="match status" value="1"/>
</dbReference>
<gene>
    <name evidence="3" type="ORF">SK128_007974</name>
</gene>
<reference evidence="3 4" key="1">
    <citation type="submission" date="2023-11" db="EMBL/GenBank/DDBJ databases">
        <title>Halocaridina rubra genome assembly.</title>
        <authorList>
            <person name="Smith C."/>
        </authorList>
    </citation>
    <scope>NUCLEOTIDE SEQUENCE [LARGE SCALE GENOMIC DNA]</scope>
    <source>
        <strain evidence="3">EP-1</strain>
        <tissue evidence="3">Whole</tissue>
    </source>
</reference>
<protein>
    <recommendedName>
        <fullName evidence="2">Galectin domain-containing protein</fullName>
    </recommendedName>
</protein>
<evidence type="ECO:0000259" key="2">
    <source>
        <dbReference type="PROSITE" id="PS51304"/>
    </source>
</evidence>
<dbReference type="InterPro" id="IPR001079">
    <property type="entry name" value="Galectin_CRD"/>
</dbReference>
<proteinExistence type="predicted"/>
<feature type="domain" description="Galectin" evidence="2">
    <location>
        <begin position="22"/>
        <end position="194"/>
    </location>
</feature>
<dbReference type="EMBL" id="JAXCGZ010021032">
    <property type="protein sequence ID" value="KAK7060695.1"/>
    <property type="molecule type" value="Genomic_DNA"/>
</dbReference>
<sequence length="198" mass="23337">MNIKKGGEVIYNPPFTLPITHPLRFLPTRLTDRDEFKVEVGLLLKQEANVGIRLMFEPEHERDFDWDNDDIFVGVHLRWHFAYGPSREISVHEKYNGQFQPGETITPEAHWPDLKVGEKFLVIIVKGKECFEVYTVLGKDIYAQFYIEKPYMHRFCPLPRRENRMLSDPKKLRVVVNEDNPYSGDVQVDSITWFPTNR</sequence>
<evidence type="ECO:0000313" key="3">
    <source>
        <dbReference type="EMBL" id="KAK7060695.1"/>
    </source>
</evidence>
<keyword evidence="4" id="KW-1185">Reference proteome</keyword>
<accession>A0AAN8WQV0</accession>
<dbReference type="Proteomes" id="UP001381693">
    <property type="component" value="Unassembled WGS sequence"/>
</dbReference>
<evidence type="ECO:0000313" key="4">
    <source>
        <dbReference type="Proteomes" id="UP001381693"/>
    </source>
</evidence>
<keyword evidence="1" id="KW-0430">Lectin</keyword>
<organism evidence="3 4">
    <name type="scientific">Halocaridina rubra</name>
    <name type="common">Hawaiian red shrimp</name>
    <dbReference type="NCBI Taxonomy" id="373956"/>
    <lineage>
        <taxon>Eukaryota</taxon>
        <taxon>Metazoa</taxon>
        <taxon>Ecdysozoa</taxon>
        <taxon>Arthropoda</taxon>
        <taxon>Crustacea</taxon>
        <taxon>Multicrustacea</taxon>
        <taxon>Malacostraca</taxon>
        <taxon>Eumalacostraca</taxon>
        <taxon>Eucarida</taxon>
        <taxon>Decapoda</taxon>
        <taxon>Pleocyemata</taxon>
        <taxon>Caridea</taxon>
        <taxon>Atyoidea</taxon>
        <taxon>Atyidae</taxon>
        <taxon>Halocaridina</taxon>
    </lineage>
</organism>
<name>A0AAN8WQV0_HALRR</name>